<dbReference type="EMBL" id="AZIM01008937">
    <property type="protein sequence ID" value="ETE57280.1"/>
    <property type="molecule type" value="Genomic_DNA"/>
</dbReference>
<evidence type="ECO:0000313" key="3">
    <source>
        <dbReference type="Proteomes" id="UP000018936"/>
    </source>
</evidence>
<dbReference type="OrthoDB" id="416741at2759"/>
<gene>
    <name evidence="2" type="primary">DDX58</name>
    <name evidence="2" type="ORF">L345_17007</name>
</gene>
<dbReference type="Gene3D" id="1.20.1320.30">
    <property type="match status" value="1"/>
</dbReference>
<keyword evidence="2" id="KW-0347">Helicase</keyword>
<dbReference type="GO" id="GO:0004386">
    <property type="term" value="F:helicase activity"/>
    <property type="evidence" value="ECO:0007669"/>
    <property type="project" value="UniProtKB-KW"/>
</dbReference>
<proteinExistence type="predicted"/>
<accession>V8N571</accession>
<feature type="domain" description="RIG-I-like receptor C-terminal" evidence="1">
    <location>
        <begin position="1"/>
        <end position="72"/>
    </location>
</feature>
<dbReference type="AlphaFoldDB" id="V8N571"/>
<feature type="non-terminal residue" evidence="2">
    <location>
        <position position="1"/>
    </location>
</feature>
<evidence type="ECO:0000313" key="2">
    <source>
        <dbReference type="EMBL" id="ETE57280.1"/>
    </source>
</evidence>
<keyword evidence="3" id="KW-1185">Reference proteome</keyword>
<organism evidence="2 3">
    <name type="scientific">Ophiophagus hannah</name>
    <name type="common">King cobra</name>
    <name type="synonym">Naja hannah</name>
    <dbReference type="NCBI Taxonomy" id="8665"/>
    <lineage>
        <taxon>Eukaryota</taxon>
        <taxon>Metazoa</taxon>
        <taxon>Chordata</taxon>
        <taxon>Craniata</taxon>
        <taxon>Vertebrata</taxon>
        <taxon>Euteleostomi</taxon>
        <taxon>Lepidosauria</taxon>
        <taxon>Squamata</taxon>
        <taxon>Bifurcata</taxon>
        <taxon>Unidentata</taxon>
        <taxon>Episquamata</taxon>
        <taxon>Toxicofera</taxon>
        <taxon>Serpentes</taxon>
        <taxon>Colubroidea</taxon>
        <taxon>Elapidae</taxon>
        <taxon>Elapinae</taxon>
        <taxon>Ophiophagus</taxon>
    </lineage>
</organism>
<protein>
    <submittedName>
        <fullName evidence="2">Putative ATP-dependent RNA helicase DDX58</fullName>
    </submittedName>
</protein>
<sequence length="74" mass="8761">MYEQWIVDVQKKAVVLQLPNMEEESRKYNDALIINEDARTKDALDYLKDYFKDIKNDNFDDIEQQLASNFEGAL</sequence>
<keyword evidence="2" id="KW-0378">Hydrolase</keyword>
<dbReference type="InterPro" id="IPR041204">
    <property type="entry name" value="RIG-I-like_C"/>
</dbReference>
<dbReference type="Proteomes" id="UP000018936">
    <property type="component" value="Unassembled WGS sequence"/>
</dbReference>
<keyword evidence="2" id="KW-0547">Nucleotide-binding</keyword>
<reference evidence="2 3" key="1">
    <citation type="journal article" date="2013" name="Proc. Natl. Acad. Sci. U.S.A.">
        <title>The king cobra genome reveals dynamic gene evolution and adaptation in the snake venom system.</title>
        <authorList>
            <person name="Vonk F.J."/>
            <person name="Casewell N.R."/>
            <person name="Henkel C.V."/>
            <person name="Heimberg A.M."/>
            <person name="Jansen H.J."/>
            <person name="McCleary R.J."/>
            <person name="Kerkkamp H.M."/>
            <person name="Vos R.A."/>
            <person name="Guerreiro I."/>
            <person name="Calvete J.J."/>
            <person name="Wuster W."/>
            <person name="Woods A.E."/>
            <person name="Logan J.M."/>
            <person name="Harrison R.A."/>
            <person name="Castoe T.A."/>
            <person name="de Koning A.P."/>
            <person name="Pollock D.D."/>
            <person name="Yandell M."/>
            <person name="Calderon D."/>
            <person name="Renjifo C."/>
            <person name="Currier R.B."/>
            <person name="Salgado D."/>
            <person name="Pla D."/>
            <person name="Sanz L."/>
            <person name="Hyder A.S."/>
            <person name="Ribeiro J.M."/>
            <person name="Arntzen J.W."/>
            <person name="van den Thillart G.E."/>
            <person name="Boetzer M."/>
            <person name="Pirovano W."/>
            <person name="Dirks R.P."/>
            <person name="Spaink H.P."/>
            <person name="Duboule D."/>
            <person name="McGlinn E."/>
            <person name="Kini R.M."/>
            <person name="Richardson M.K."/>
        </authorList>
    </citation>
    <scope>NUCLEOTIDE SEQUENCE</scope>
    <source>
        <tissue evidence="2">Blood</tissue>
    </source>
</reference>
<comment type="caution">
    <text evidence="2">The sequence shown here is derived from an EMBL/GenBank/DDBJ whole genome shotgun (WGS) entry which is preliminary data.</text>
</comment>
<keyword evidence="2" id="KW-0067">ATP-binding</keyword>
<name>V8N571_OPHHA</name>
<evidence type="ECO:0000259" key="1">
    <source>
        <dbReference type="Pfam" id="PF18119"/>
    </source>
</evidence>
<dbReference type="Pfam" id="PF18119">
    <property type="entry name" value="RIG-I_C"/>
    <property type="match status" value="1"/>
</dbReference>